<dbReference type="Proteomes" id="UP000225706">
    <property type="component" value="Unassembled WGS sequence"/>
</dbReference>
<feature type="domain" description="VPS9" evidence="2">
    <location>
        <begin position="332"/>
        <end position="477"/>
    </location>
</feature>
<dbReference type="PROSITE" id="PS51205">
    <property type="entry name" value="VPS9"/>
    <property type="match status" value="1"/>
</dbReference>
<dbReference type="Gene3D" id="1.20.1050.80">
    <property type="entry name" value="VPS9 domain"/>
    <property type="match status" value="1"/>
</dbReference>
<evidence type="ECO:0000256" key="1">
    <source>
        <dbReference type="SAM" id="Coils"/>
    </source>
</evidence>
<dbReference type="PANTHER" id="PTHR23101:SF122">
    <property type="entry name" value="RABAPTIN-5-ASSOCIATED EXCHANGE FACTOR FOR RAB5"/>
    <property type="match status" value="1"/>
</dbReference>
<organism evidence="3 4">
    <name type="scientific">Stylophora pistillata</name>
    <name type="common">Smooth cauliflower coral</name>
    <dbReference type="NCBI Taxonomy" id="50429"/>
    <lineage>
        <taxon>Eukaryota</taxon>
        <taxon>Metazoa</taxon>
        <taxon>Cnidaria</taxon>
        <taxon>Anthozoa</taxon>
        <taxon>Hexacorallia</taxon>
        <taxon>Scleractinia</taxon>
        <taxon>Astrocoeniina</taxon>
        <taxon>Pocilloporidae</taxon>
        <taxon>Stylophora</taxon>
    </lineage>
</organism>
<evidence type="ECO:0000313" key="4">
    <source>
        <dbReference type="Proteomes" id="UP000225706"/>
    </source>
</evidence>
<dbReference type="Pfam" id="PF25995">
    <property type="entry name" value="STB6_N"/>
    <property type="match status" value="1"/>
</dbReference>
<dbReference type="SMART" id="SM00167">
    <property type="entry name" value="VPS9"/>
    <property type="match status" value="1"/>
</dbReference>
<accession>A0A2B4RS13</accession>
<dbReference type="GO" id="GO:0031267">
    <property type="term" value="F:small GTPase binding"/>
    <property type="evidence" value="ECO:0007669"/>
    <property type="project" value="TreeGrafter"/>
</dbReference>
<evidence type="ECO:0000313" key="3">
    <source>
        <dbReference type="EMBL" id="PFX19599.1"/>
    </source>
</evidence>
<dbReference type="GO" id="GO:0005829">
    <property type="term" value="C:cytosol"/>
    <property type="evidence" value="ECO:0007669"/>
    <property type="project" value="TreeGrafter"/>
</dbReference>
<keyword evidence="1" id="KW-0175">Coiled coil</keyword>
<dbReference type="InterPro" id="IPR059025">
    <property type="entry name" value="STB6_N"/>
</dbReference>
<dbReference type="STRING" id="50429.A0A2B4RS13"/>
<protein>
    <submittedName>
        <fullName evidence="3">Vacuolar protein sorting-associated protein 9</fullName>
    </submittedName>
</protein>
<dbReference type="AlphaFoldDB" id="A0A2B4RS13"/>
<dbReference type="GO" id="GO:0005085">
    <property type="term" value="F:guanyl-nucleotide exchange factor activity"/>
    <property type="evidence" value="ECO:0007669"/>
    <property type="project" value="InterPro"/>
</dbReference>
<sequence>MVDIASLLESSSLLDRWELESVKKDKEETVARSIISYRHLKTELQSQCISLSAQEERLDEESSSAEPLTVWVMGTWGALESVDGKTEDAEEYSRKKRELTKEIVMLKIQVLCLNQVHVSSCIKQLQDLITSGSKAPTPQALQFCRFEEWVQGNQQIYKLQSKMLDLEAAKIRLHKEFCIQDDKELSQSSVSTITTRQSFASHLEKKLGCKEPDVTSGELNLEELVVSQGSGEIASILDRILDTSHVNSTFEACKLKAYIRECWDVQNIEDEFPTGVHPDRYQEFVGGMAQYIIDKQLTHQRESLSYDMVYAKIEQYLLPSIYNIIQAHIRKPEEDKRISQMYKNLAHITQTQFGISPVYQDDGIAPYYAAVACMKSMALSILPSRKIHAIVSAAHCVFRKLNELSMLEHSKPPGADEFMDVWVYVVLKSKIPNLASTIAILRGYSNPNLAFSEAGYYLSSVEFACRYLERINEQDYRDKSHLLTERLVVCEQARFGKMAQEETAVFEILSQDKWLQGFEVFAVKEWHLDPTRFYRTVIVPSLDASTKVKVSVVKVRPENTSFSQLEMLEQVFMCPGDENGLSCTRTNNGIAVTLHVDHVRDQLTLIPIPDGNYDVFEDTVTNFATLDKLACDYNPPSRNAPAEIVLMTTVMETMQKMEDIVSSTYSIPKAPDGAVRNLIGALVTDLRQMNYLSSLFDTPEVYSALIQSAVQKFQTEYNRNCQSSTSRLPSNGLLCPSTWAALQNSIGKVTKTATPNS</sequence>
<gene>
    <name evidence="3" type="primary">VPS9</name>
    <name evidence="3" type="ORF">AWC38_SpisGene15977</name>
</gene>
<reference evidence="4" key="1">
    <citation type="journal article" date="2017" name="bioRxiv">
        <title>Comparative analysis of the genomes of Stylophora pistillata and Acropora digitifera provides evidence for extensive differences between species of corals.</title>
        <authorList>
            <person name="Voolstra C.R."/>
            <person name="Li Y."/>
            <person name="Liew Y.J."/>
            <person name="Baumgarten S."/>
            <person name="Zoccola D."/>
            <person name="Flot J.-F."/>
            <person name="Tambutte S."/>
            <person name="Allemand D."/>
            <person name="Aranda M."/>
        </authorList>
    </citation>
    <scope>NUCLEOTIDE SEQUENCE [LARGE SCALE GENOMIC DNA]</scope>
</reference>
<dbReference type="GO" id="GO:0030139">
    <property type="term" value="C:endocytic vesicle"/>
    <property type="evidence" value="ECO:0007669"/>
    <property type="project" value="TreeGrafter"/>
</dbReference>
<dbReference type="InterPro" id="IPR037191">
    <property type="entry name" value="VPS9_dom_sf"/>
</dbReference>
<dbReference type="PANTHER" id="PTHR23101">
    <property type="entry name" value="RAB GDP/GTP EXCHANGE FACTOR"/>
    <property type="match status" value="1"/>
</dbReference>
<proteinExistence type="predicted"/>
<name>A0A2B4RS13_STYPI</name>
<dbReference type="SUPFAM" id="SSF109993">
    <property type="entry name" value="VPS9 domain"/>
    <property type="match status" value="1"/>
</dbReference>
<dbReference type="EMBL" id="LSMT01000352">
    <property type="protein sequence ID" value="PFX19599.1"/>
    <property type="molecule type" value="Genomic_DNA"/>
</dbReference>
<keyword evidence="4" id="KW-1185">Reference proteome</keyword>
<evidence type="ECO:0000259" key="2">
    <source>
        <dbReference type="PROSITE" id="PS51205"/>
    </source>
</evidence>
<feature type="coiled-coil region" evidence="1">
    <location>
        <begin position="41"/>
        <end position="109"/>
    </location>
</feature>
<dbReference type="InterPro" id="IPR045046">
    <property type="entry name" value="Vps9-like"/>
</dbReference>
<comment type="caution">
    <text evidence="3">The sequence shown here is derived from an EMBL/GenBank/DDBJ whole genome shotgun (WGS) entry which is preliminary data.</text>
</comment>
<dbReference type="OrthoDB" id="300289at2759"/>
<dbReference type="Pfam" id="PF02204">
    <property type="entry name" value="VPS9"/>
    <property type="match status" value="1"/>
</dbReference>
<dbReference type="InterPro" id="IPR003123">
    <property type="entry name" value="VPS9"/>
</dbReference>
<dbReference type="GO" id="GO:0016192">
    <property type="term" value="P:vesicle-mediated transport"/>
    <property type="evidence" value="ECO:0007669"/>
    <property type="project" value="InterPro"/>
</dbReference>